<keyword evidence="1 5" id="KW-0479">Metal-binding</keyword>
<dbReference type="PANTHER" id="PTHR12506:SF20">
    <property type="entry name" value="ZINC FINGER CCCH DOMAIN-CONTAINING PROTEIN 67"/>
    <property type="match status" value="1"/>
</dbReference>
<feature type="domain" description="C3H1-type" evidence="7">
    <location>
        <begin position="487"/>
        <end position="515"/>
    </location>
</feature>
<feature type="compositionally biased region" description="Basic and acidic residues" evidence="6">
    <location>
        <begin position="96"/>
        <end position="106"/>
    </location>
</feature>
<dbReference type="InterPro" id="IPR050974">
    <property type="entry name" value="Plant_ZF_CCCH"/>
</dbReference>
<accession>A0AAQ3L0Z2</accession>
<feature type="domain" description="C3H1-type" evidence="7">
    <location>
        <begin position="320"/>
        <end position="348"/>
    </location>
</feature>
<evidence type="ECO:0000259" key="7">
    <source>
        <dbReference type="PROSITE" id="PS50103"/>
    </source>
</evidence>
<evidence type="ECO:0000256" key="2">
    <source>
        <dbReference type="ARBA" id="ARBA00022771"/>
    </source>
</evidence>
<dbReference type="Proteomes" id="UP001327560">
    <property type="component" value="Chromosome 9"/>
</dbReference>
<dbReference type="Gene3D" id="2.30.30.1190">
    <property type="match status" value="2"/>
</dbReference>
<feature type="zinc finger region" description="C3H1-type" evidence="5">
    <location>
        <begin position="218"/>
        <end position="246"/>
    </location>
</feature>
<gene>
    <name evidence="8" type="ORF">Cni_G27535</name>
</gene>
<sequence length="516" mass="57652">MAEEVKVPPNGEEEESEARKQFRLVFRTLVPTRCPSSYEDAVSVDIEKLSLDEKAGEKADVHAVEENGNDGVGAFVIDQKREEKLEAEGEDEDNEAEKLAGDAHATPKVDDAEKRRMEFHYPHRPGVLDCAYYMRTGICGYGENCRFNHPPRSVGIKVAQYGSSRLAGNMYVEKVSVTSKGEDEDIEKEELPGLAYATPNDDETEKKIKIGEFPYPERPGVLDCTYYLRTGACSYGANCKFNHPPRTKGIQVAQSDYPESAQKFVYEDKKELAGMVGQTECKYFLTPGGCKYGNACKFGHSQEKSEIRGIKLNFLGLPVRPGQKECPYYMNTGSCKFSSNCYFNHPDPTVMNVQDHALGRQNGGPPKMHASNYSDGNMYQSISHSDSLPTSMPSMPLPFGGLNCKPNFRSQTGYVQQPSFTTLATDTEAVQQPTRTQHPERPGQPECPYFMKTGDCKFGSACKFHHPRSRLFRTSTPDISPLGLPLRPDKPICAFYSRFRICKFGSACKFNHPMEI</sequence>
<evidence type="ECO:0000313" key="9">
    <source>
        <dbReference type="Proteomes" id="UP001327560"/>
    </source>
</evidence>
<feature type="zinc finger region" description="C3H1-type" evidence="5">
    <location>
        <begin position="441"/>
        <end position="469"/>
    </location>
</feature>
<evidence type="ECO:0000256" key="1">
    <source>
        <dbReference type="ARBA" id="ARBA00022723"/>
    </source>
</evidence>
<reference evidence="8 9" key="1">
    <citation type="submission" date="2023-10" db="EMBL/GenBank/DDBJ databases">
        <title>Chromosome-scale genome assembly provides insights into flower coloration mechanisms of Canna indica.</title>
        <authorList>
            <person name="Li C."/>
        </authorList>
    </citation>
    <scope>NUCLEOTIDE SEQUENCE [LARGE SCALE GENOMIC DNA]</scope>
    <source>
        <tissue evidence="8">Flower</tissue>
    </source>
</reference>
<feature type="domain" description="C3H1-type" evidence="7">
    <location>
        <begin position="441"/>
        <end position="469"/>
    </location>
</feature>
<feature type="zinc finger region" description="C3H1-type" evidence="5">
    <location>
        <begin position="487"/>
        <end position="515"/>
    </location>
</feature>
<keyword evidence="9" id="KW-1185">Reference proteome</keyword>
<evidence type="ECO:0000256" key="5">
    <source>
        <dbReference type="PROSITE-ProRule" id="PRU00723"/>
    </source>
</evidence>
<name>A0AAQ3L0Z2_9LILI</name>
<evidence type="ECO:0000313" key="8">
    <source>
        <dbReference type="EMBL" id="WOL18738.1"/>
    </source>
</evidence>
<dbReference type="AlphaFoldDB" id="A0AAQ3L0Z2"/>
<feature type="zinc finger region" description="C3H1-type" evidence="5">
    <location>
        <begin position="124"/>
        <end position="152"/>
    </location>
</feature>
<proteinExistence type="predicted"/>
<dbReference type="GO" id="GO:0003729">
    <property type="term" value="F:mRNA binding"/>
    <property type="evidence" value="ECO:0007669"/>
    <property type="project" value="UniProtKB-ARBA"/>
</dbReference>
<feature type="zinc finger region" description="C3H1-type" evidence="5">
    <location>
        <begin position="320"/>
        <end position="348"/>
    </location>
</feature>
<feature type="domain" description="C3H1-type" evidence="7">
    <location>
        <begin position="275"/>
        <end position="303"/>
    </location>
</feature>
<evidence type="ECO:0000256" key="4">
    <source>
        <dbReference type="ARBA" id="ARBA00023125"/>
    </source>
</evidence>
<dbReference type="EMBL" id="CP136898">
    <property type="protein sequence ID" value="WOL18738.1"/>
    <property type="molecule type" value="Genomic_DNA"/>
</dbReference>
<dbReference type="InterPro" id="IPR036855">
    <property type="entry name" value="Znf_CCCH_sf"/>
</dbReference>
<feature type="zinc finger region" description="C3H1-type" evidence="5">
    <location>
        <begin position="275"/>
        <end position="303"/>
    </location>
</feature>
<dbReference type="SUPFAM" id="SSF90229">
    <property type="entry name" value="CCCH zinc finger"/>
    <property type="match status" value="6"/>
</dbReference>
<evidence type="ECO:0000256" key="3">
    <source>
        <dbReference type="ARBA" id="ARBA00022833"/>
    </source>
</evidence>
<dbReference type="PROSITE" id="PS50103">
    <property type="entry name" value="ZF_C3H1"/>
    <property type="match status" value="6"/>
</dbReference>
<dbReference type="GO" id="GO:0003677">
    <property type="term" value="F:DNA binding"/>
    <property type="evidence" value="ECO:0007669"/>
    <property type="project" value="UniProtKB-KW"/>
</dbReference>
<organism evidence="8 9">
    <name type="scientific">Canna indica</name>
    <name type="common">Indian-shot</name>
    <dbReference type="NCBI Taxonomy" id="4628"/>
    <lineage>
        <taxon>Eukaryota</taxon>
        <taxon>Viridiplantae</taxon>
        <taxon>Streptophyta</taxon>
        <taxon>Embryophyta</taxon>
        <taxon>Tracheophyta</taxon>
        <taxon>Spermatophyta</taxon>
        <taxon>Magnoliopsida</taxon>
        <taxon>Liliopsida</taxon>
        <taxon>Zingiberales</taxon>
        <taxon>Cannaceae</taxon>
        <taxon>Canna</taxon>
    </lineage>
</organism>
<keyword evidence="3 5" id="KW-0862">Zinc</keyword>
<dbReference type="Pfam" id="PF00642">
    <property type="entry name" value="zf-CCCH"/>
    <property type="match status" value="6"/>
</dbReference>
<protein>
    <submittedName>
        <fullName evidence="8">Zinc finger CCCH domain-containing protein 43 isoform X3</fullName>
    </submittedName>
</protein>
<dbReference type="Gene3D" id="4.10.1000.10">
    <property type="entry name" value="Zinc finger, CCCH-type"/>
    <property type="match status" value="2"/>
</dbReference>
<dbReference type="SMART" id="SM00356">
    <property type="entry name" value="ZnF_C3H1"/>
    <property type="match status" value="6"/>
</dbReference>
<evidence type="ECO:0000256" key="6">
    <source>
        <dbReference type="SAM" id="MobiDB-lite"/>
    </source>
</evidence>
<feature type="domain" description="C3H1-type" evidence="7">
    <location>
        <begin position="124"/>
        <end position="152"/>
    </location>
</feature>
<feature type="domain" description="C3H1-type" evidence="7">
    <location>
        <begin position="218"/>
        <end position="246"/>
    </location>
</feature>
<keyword evidence="2 5" id="KW-0863">Zinc-finger</keyword>
<feature type="region of interest" description="Disordered" evidence="6">
    <location>
        <begin position="84"/>
        <end position="106"/>
    </location>
</feature>
<dbReference type="PANTHER" id="PTHR12506">
    <property type="entry name" value="PROTEIN PHOSPHATASE RELATED"/>
    <property type="match status" value="1"/>
</dbReference>
<dbReference type="GO" id="GO:0008270">
    <property type="term" value="F:zinc ion binding"/>
    <property type="evidence" value="ECO:0007669"/>
    <property type="project" value="UniProtKB-KW"/>
</dbReference>
<dbReference type="InterPro" id="IPR000571">
    <property type="entry name" value="Znf_CCCH"/>
</dbReference>
<keyword evidence="4" id="KW-0238">DNA-binding</keyword>